<dbReference type="GO" id="GO:0000400">
    <property type="term" value="F:four-way junction DNA binding"/>
    <property type="evidence" value="ECO:0007669"/>
    <property type="project" value="UniProtKB-UniRule"/>
</dbReference>
<dbReference type="InterPro" id="IPR036267">
    <property type="entry name" value="RuvA_C_sf"/>
</dbReference>
<keyword evidence="4 6" id="KW-0233">DNA recombination</keyword>
<dbReference type="Gene3D" id="1.10.8.10">
    <property type="entry name" value="DNA helicase RuvA subunit, C-terminal domain"/>
    <property type="match status" value="1"/>
</dbReference>
<dbReference type="AlphaFoldDB" id="A0A0G0VFJ5"/>
<name>A0A0G0VFJ5_9BACT</name>
<dbReference type="EMBL" id="LCAW01000018">
    <property type="protein sequence ID" value="KKR98416.1"/>
    <property type="molecule type" value="Genomic_DNA"/>
</dbReference>
<keyword evidence="8" id="KW-0378">Hydrolase</keyword>
<dbReference type="InterPro" id="IPR012340">
    <property type="entry name" value="NA-bd_OB-fold"/>
</dbReference>
<proteinExistence type="inferred from homology"/>
<comment type="domain">
    <text evidence="6">Has three domains with a flexible linker between the domains II and III and assumes an 'L' shape. Domain III is highly mobile and contacts RuvB.</text>
</comment>
<reference evidence="8 9" key="1">
    <citation type="journal article" date="2015" name="Nature">
        <title>rRNA introns, odd ribosomes, and small enigmatic genomes across a large radiation of phyla.</title>
        <authorList>
            <person name="Brown C.T."/>
            <person name="Hug L.A."/>
            <person name="Thomas B.C."/>
            <person name="Sharon I."/>
            <person name="Castelle C.J."/>
            <person name="Singh A."/>
            <person name="Wilkins M.J."/>
            <person name="Williams K.H."/>
            <person name="Banfield J.F."/>
        </authorList>
    </citation>
    <scope>NUCLEOTIDE SEQUENCE [LARGE SCALE GENOMIC DNA]</scope>
</reference>
<dbReference type="HAMAP" id="MF_00031">
    <property type="entry name" value="DNA_HJ_migration_RuvA"/>
    <property type="match status" value="1"/>
</dbReference>
<dbReference type="GO" id="GO:0005524">
    <property type="term" value="F:ATP binding"/>
    <property type="evidence" value="ECO:0007669"/>
    <property type="project" value="InterPro"/>
</dbReference>
<dbReference type="Gene3D" id="2.40.50.140">
    <property type="entry name" value="Nucleic acid-binding proteins"/>
    <property type="match status" value="1"/>
</dbReference>
<dbReference type="Pfam" id="PF07499">
    <property type="entry name" value="RuvA_C"/>
    <property type="match status" value="1"/>
</dbReference>
<evidence type="ECO:0000256" key="3">
    <source>
        <dbReference type="ARBA" id="ARBA00023125"/>
    </source>
</evidence>
<dbReference type="GO" id="GO:0009378">
    <property type="term" value="F:four-way junction helicase activity"/>
    <property type="evidence" value="ECO:0007669"/>
    <property type="project" value="InterPro"/>
</dbReference>
<comment type="subcellular location">
    <subcellularLocation>
        <location evidence="6">Cytoplasm</location>
    </subcellularLocation>
</comment>
<dbReference type="PATRIC" id="fig|1618983.3.peg.750"/>
<keyword evidence="3 6" id="KW-0238">DNA-binding</keyword>
<comment type="caution">
    <text evidence="8">The sequence shown here is derived from an EMBL/GenBank/DDBJ whole genome shotgun (WGS) entry which is preliminary data.</text>
</comment>
<dbReference type="SUPFAM" id="SSF46929">
    <property type="entry name" value="DNA helicase RuvA subunit, C-terminal domain"/>
    <property type="match status" value="1"/>
</dbReference>
<dbReference type="Proteomes" id="UP000033930">
    <property type="component" value="Unassembled WGS sequence"/>
</dbReference>
<keyword evidence="8" id="KW-0547">Nucleotide-binding</keyword>
<protein>
    <recommendedName>
        <fullName evidence="6">Holliday junction branch migration complex subunit RuvA</fullName>
    </recommendedName>
</protein>
<dbReference type="Pfam" id="PF01330">
    <property type="entry name" value="RuvA_N"/>
    <property type="match status" value="1"/>
</dbReference>
<dbReference type="SUPFAM" id="SSF47781">
    <property type="entry name" value="RuvA domain 2-like"/>
    <property type="match status" value="1"/>
</dbReference>
<evidence type="ECO:0000256" key="1">
    <source>
        <dbReference type="ARBA" id="ARBA00022490"/>
    </source>
</evidence>
<keyword evidence="8" id="KW-0347">Helicase</keyword>
<dbReference type="SMART" id="SM00278">
    <property type="entry name" value="HhH1"/>
    <property type="match status" value="2"/>
</dbReference>
<dbReference type="InterPro" id="IPR000085">
    <property type="entry name" value="RuvA"/>
</dbReference>
<dbReference type="InterPro" id="IPR010994">
    <property type="entry name" value="RuvA_2-like"/>
</dbReference>
<dbReference type="NCBIfam" id="TIGR00084">
    <property type="entry name" value="ruvA"/>
    <property type="match status" value="1"/>
</dbReference>
<keyword evidence="2 6" id="KW-0227">DNA damage</keyword>
<dbReference type="GO" id="GO:0006310">
    <property type="term" value="P:DNA recombination"/>
    <property type="evidence" value="ECO:0007669"/>
    <property type="project" value="UniProtKB-UniRule"/>
</dbReference>
<keyword evidence="5 6" id="KW-0234">DNA repair</keyword>
<evidence type="ECO:0000259" key="7">
    <source>
        <dbReference type="SMART" id="SM00278"/>
    </source>
</evidence>
<dbReference type="GO" id="GO:0006281">
    <property type="term" value="P:DNA repair"/>
    <property type="evidence" value="ECO:0007669"/>
    <property type="project" value="UniProtKB-UniRule"/>
</dbReference>
<feature type="region of interest" description="Domain III" evidence="6">
    <location>
        <begin position="140"/>
        <end position="182"/>
    </location>
</feature>
<keyword evidence="1 6" id="KW-0963">Cytoplasm</keyword>
<dbReference type="GO" id="GO:0009379">
    <property type="term" value="C:Holliday junction helicase complex"/>
    <property type="evidence" value="ECO:0007669"/>
    <property type="project" value="InterPro"/>
</dbReference>
<dbReference type="Pfam" id="PF14520">
    <property type="entry name" value="HHH_5"/>
    <property type="match status" value="1"/>
</dbReference>
<keyword evidence="8" id="KW-0067">ATP-binding</keyword>
<accession>A0A0G0VFJ5</accession>
<gene>
    <name evidence="6" type="primary">ruvA</name>
    <name evidence="8" type="ORF">UU50_C0018G0021</name>
</gene>
<dbReference type="InterPro" id="IPR011114">
    <property type="entry name" value="RuvA_C"/>
</dbReference>
<dbReference type="GO" id="GO:0048476">
    <property type="term" value="C:Holliday junction resolvase complex"/>
    <property type="evidence" value="ECO:0007669"/>
    <property type="project" value="UniProtKB-UniRule"/>
</dbReference>
<evidence type="ECO:0000313" key="8">
    <source>
        <dbReference type="EMBL" id="KKR98416.1"/>
    </source>
</evidence>
<evidence type="ECO:0000256" key="6">
    <source>
        <dbReference type="HAMAP-Rule" id="MF_00031"/>
    </source>
</evidence>
<dbReference type="InterPro" id="IPR003583">
    <property type="entry name" value="Hlx-hairpin-Hlx_DNA-bd_motif"/>
</dbReference>
<comment type="subunit">
    <text evidence="6">Homotetramer. Forms an RuvA(8)-RuvB(12)-Holliday junction (HJ) complex. HJ DNA is sandwiched between 2 RuvA tetramers; dsDNA enters through RuvA and exits via RuvB. An RuvB hexamer assembles on each DNA strand where it exits the tetramer. Each RuvB hexamer is contacted by two RuvA subunits (via domain III) on 2 adjacent RuvB subunits; this complex drives branch migration. In the full resolvosome a probable DNA-RuvA(4)-RuvB(12)-RuvC(2) complex forms which resolves the HJ.</text>
</comment>
<comment type="caution">
    <text evidence="6">Lacks conserved residue(s) required for the propagation of feature annotation.</text>
</comment>
<organism evidence="8 9">
    <name type="scientific">Candidatus Uhrbacteria bacterium GW2011_GWC1_41_20</name>
    <dbReference type="NCBI Taxonomy" id="1618983"/>
    <lineage>
        <taxon>Bacteria</taxon>
        <taxon>Candidatus Uhriibacteriota</taxon>
    </lineage>
</organism>
<comment type="similarity">
    <text evidence="6">Belongs to the RuvA family.</text>
</comment>
<dbReference type="CDD" id="cd14332">
    <property type="entry name" value="UBA_RuvA_C"/>
    <property type="match status" value="1"/>
</dbReference>
<sequence length="182" mass="20043">MIAYLEGTVRTVGLDTCIVQVGGIGYRVYYMGCSPEAGEMVCWQIYDHIREDRHELFGAPDQSTLDLFENLIDINGVGPRLAQKILGVTTPKQIQDRISHEDIAFLTSIPGVGKKTAQKIILELKGVLVKEQEYSAGDLDTVEALVSLGYSRRQAMDLAKTLTGATVEDRIKEALKQMSHGS</sequence>
<evidence type="ECO:0000313" key="9">
    <source>
        <dbReference type="Proteomes" id="UP000033930"/>
    </source>
</evidence>
<feature type="domain" description="Helix-hairpin-helix DNA-binding motif class 1" evidence="7">
    <location>
        <begin position="69"/>
        <end position="88"/>
    </location>
</feature>
<evidence type="ECO:0000256" key="2">
    <source>
        <dbReference type="ARBA" id="ARBA00022763"/>
    </source>
</evidence>
<dbReference type="Gene3D" id="1.10.150.20">
    <property type="entry name" value="5' to 3' exonuclease, C-terminal subdomain"/>
    <property type="match status" value="1"/>
</dbReference>
<feature type="domain" description="Helix-hairpin-helix DNA-binding motif class 1" evidence="7">
    <location>
        <begin position="104"/>
        <end position="123"/>
    </location>
</feature>
<dbReference type="SUPFAM" id="SSF50249">
    <property type="entry name" value="Nucleic acid-binding proteins"/>
    <property type="match status" value="1"/>
</dbReference>
<dbReference type="InterPro" id="IPR013849">
    <property type="entry name" value="DNA_helicase_Holl-junc_RuvA_I"/>
</dbReference>
<dbReference type="GO" id="GO:0005737">
    <property type="term" value="C:cytoplasm"/>
    <property type="evidence" value="ECO:0007669"/>
    <property type="project" value="UniProtKB-SubCell"/>
</dbReference>
<evidence type="ECO:0000256" key="4">
    <source>
        <dbReference type="ARBA" id="ARBA00023172"/>
    </source>
</evidence>
<comment type="function">
    <text evidence="6">The RuvA-RuvB-RuvC complex processes Holliday junction (HJ) DNA during genetic recombination and DNA repair, while the RuvA-RuvB complex plays an important role in the rescue of blocked DNA replication forks via replication fork reversal (RFR). RuvA specifically binds to HJ cruciform DNA, conferring on it an open structure. The RuvB hexamer acts as an ATP-dependent pump, pulling dsDNA into and through the RuvAB complex. HJ branch migration allows RuvC to scan DNA until it finds its consensus sequence, where it cleaves and resolves the cruciform DNA.</text>
</comment>
<evidence type="ECO:0000256" key="5">
    <source>
        <dbReference type="ARBA" id="ARBA00023204"/>
    </source>
</evidence>